<feature type="region of interest" description="Disordered" evidence="1">
    <location>
        <begin position="50"/>
        <end position="74"/>
    </location>
</feature>
<evidence type="ECO:0000313" key="4">
    <source>
        <dbReference type="Proteomes" id="UP000006727"/>
    </source>
</evidence>
<dbReference type="InParanoid" id="A0A2K1L2K2"/>
<proteinExistence type="predicted"/>
<feature type="compositionally biased region" description="Low complexity" evidence="1">
    <location>
        <begin position="53"/>
        <end position="64"/>
    </location>
</feature>
<evidence type="ECO:0000313" key="3">
    <source>
        <dbReference type="EnsemblPlants" id="Pp3c2_21686V3.1"/>
    </source>
</evidence>
<dbReference type="Proteomes" id="UP000006727">
    <property type="component" value="Chromosome 2"/>
</dbReference>
<reference evidence="2 4" key="2">
    <citation type="journal article" date="2018" name="Plant J.">
        <title>The Physcomitrella patens chromosome-scale assembly reveals moss genome structure and evolution.</title>
        <authorList>
            <person name="Lang D."/>
            <person name="Ullrich K.K."/>
            <person name="Murat F."/>
            <person name="Fuchs J."/>
            <person name="Jenkins J."/>
            <person name="Haas F.B."/>
            <person name="Piednoel M."/>
            <person name="Gundlach H."/>
            <person name="Van Bel M."/>
            <person name="Meyberg R."/>
            <person name="Vives C."/>
            <person name="Morata J."/>
            <person name="Symeonidi A."/>
            <person name="Hiss M."/>
            <person name="Muchero W."/>
            <person name="Kamisugi Y."/>
            <person name="Saleh O."/>
            <person name="Blanc G."/>
            <person name="Decker E.L."/>
            <person name="van Gessel N."/>
            <person name="Grimwood J."/>
            <person name="Hayes R.D."/>
            <person name="Graham S.W."/>
            <person name="Gunter L.E."/>
            <person name="McDaniel S.F."/>
            <person name="Hoernstein S.N.W."/>
            <person name="Larsson A."/>
            <person name="Li F.W."/>
            <person name="Perroud P.F."/>
            <person name="Phillips J."/>
            <person name="Ranjan P."/>
            <person name="Rokshar D.S."/>
            <person name="Rothfels C.J."/>
            <person name="Schneider L."/>
            <person name="Shu S."/>
            <person name="Stevenson D.W."/>
            <person name="Thummler F."/>
            <person name="Tillich M."/>
            <person name="Villarreal Aguilar J.C."/>
            <person name="Widiez T."/>
            <person name="Wong G.K."/>
            <person name="Wymore A."/>
            <person name="Zhang Y."/>
            <person name="Zimmer A.D."/>
            <person name="Quatrano R.S."/>
            <person name="Mayer K.F.X."/>
            <person name="Goodstein D."/>
            <person name="Casacuberta J.M."/>
            <person name="Vandepoele K."/>
            <person name="Reski R."/>
            <person name="Cuming A.C."/>
            <person name="Tuskan G.A."/>
            <person name="Maumus F."/>
            <person name="Salse J."/>
            <person name="Schmutz J."/>
            <person name="Rensing S.A."/>
        </authorList>
    </citation>
    <scope>NUCLEOTIDE SEQUENCE [LARGE SCALE GENOMIC DNA]</scope>
    <source>
        <strain evidence="3 4">cv. Gransden 2004</strain>
    </source>
</reference>
<gene>
    <name evidence="2" type="ORF">PHYPA_003045</name>
</gene>
<accession>A0A2K1L2K2</accession>
<organism evidence="2">
    <name type="scientific">Physcomitrium patens</name>
    <name type="common">Spreading-leaved earth moss</name>
    <name type="synonym">Physcomitrella patens</name>
    <dbReference type="NCBI Taxonomy" id="3218"/>
    <lineage>
        <taxon>Eukaryota</taxon>
        <taxon>Viridiplantae</taxon>
        <taxon>Streptophyta</taxon>
        <taxon>Embryophyta</taxon>
        <taxon>Bryophyta</taxon>
        <taxon>Bryophytina</taxon>
        <taxon>Bryopsida</taxon>
        <taxon>Funariidae</taxon>
        <taxon>Funariales</taxon>
        <taxon>Funariaceae</taxon>
        <taxon>Physcomitrium</taxon>
    </lineage>
</organism>
<dbReference type="AlphaFoldDB" id="A0A2K1L2K2"/>
<keyword evidence="4" id="KW-1185">Reference proteome</keyword>
<feature type="compositionally biased region" description="Polar residues" evidence="1">
    <location>
        <begin position="65"/>
        <end position="74"/>
    </location>
</feature>
<dbReference type="EnsemblPlants" id="Pp3c2_21686V3.1">
    <property type="protein sequence ID" value="Pp3c2_21686V3.1"/>
    <property type="gene ID" value="Pp3c2_21686"/>
</dbReference>
<reference evidence="2 4" key="1">
    <citation type="journal article" date="2008" name="Science">
        <title>The Physcomitrella genome reveals evolutionary insights into the conquest of land by plants.</title>
        <authorList>
            <person name="Rensing S."/>
            <person name="Lang D."/>
            <person name="Zimmer A."/>
            <person name="Terry A."/>
            <person name="Salamov A."/>
            <person name="Shapiro H."/>
            <person name="Nishiyama T."/>
            <person name="Perroud P.-F."/>
            <person name="Lindquist E."/>
            <person name="Kamisugi Y."/>
            <person name="Tanahashi T."/>
            <person name="Sakakibara K."/>
            <person name="Fujita T."/>
            <person name="Oishi K."/>
            <person name="Shin-I T."/>
            <person name="Kuroki Y."/>
            <person name="Toyoda A."/>
            <person name="Suzuki Y."/>
            <person name="Hashimoto A."/>
            <person name="Yamaguchi K."/>
            <person name="Sugano A."/>
            <person name="Kohara Y."/>
            <person name="Fujiyama A."/>
            <person name="Anterola A."/>
            <person name="Aoki S."/>
            <person name="Ashton N."/>
            <person name="Barbazuk W.B."/>
            <person name="Barker E."/>
            <person name="Bennetzen J."/>
            <person name="Bezanilla M."/>
            <person name="Blankenship R."/>
            <person name="Cho S.H."/>
            <person name="Dutcher S."/>
            <person name="Estelle M."/>
            <person name="Fawcett J.A."/>
            <person name="Gundlach H."/>
            <person name="Hanada K."/>
            <person name="Heyl A."/>
            <person name="Hicks K.A."/>
            <person name="Hugh J."/>
            <person name="Lohr M."/>
            <person name="Mayer K."/>
            <person name="Melkozernov A."/>
            <person name="Murata T."/>
            <person name="Nelson D."/>
            <person name="Pils B."/>
            <person name="Prigge M."/>
            <person name="Reiss B."/>
            <person name="Renner T."/>
            <person name="Rombauts S."/>
            <person name="Rushton P."/>
            <person name="Sanderfoot A."/>
            <person name="Schween G."/>
            <person name="Shiu S.-H."/>
            <person name="Stueber K."/>
            <person name="Theodoulou F.L."/>
            <person name="Tu H."/>
            <person name="Van de Peer Y."/>
            <person name="Verrier P.J."/>
            <person name="Waters E."/>
            <person name="Wood A."/>
            <person name="Yang L."/>
            <person name="Cove D."/>
            <person name="Cuming A."/>
            <person name="Hasebe M."/>
            <person name="Lucas S."/>
            <person name="Mishler D.B."/>
            <person name="Reski R."/>
            <person name="Grigoriev I."/>
            <person name="Quatrano R.S."/>
            <person name="Boore J.L."/>
        </authorList>
    </citation>
    <scope>NUCLEOTIDE SEQUENCE [LARGE SCALE GENOMIC DNA]</scope>
    <source>
        <strain evidence="3 4">cv. Gransden 2004</strain>
    </source>
</reference>
<evidence type="ECO:0000313" key="2">
    <source>
        <dbReference type="EMBL" id="PNR60252.1"/>
    </source>
</evidence>
<protein>
    <submittedName>
        <fullName evidence="2 3">Uncharacterized protein</fullName>
    </submittedName>
</protein>
<evidence type="ECO:0000256" key="1">
    <source>
        <dbReference type="SAM" id="MobiDB-lite"/>
    </source>
</evidence>
<dbReference type="Gramene" id="Pp3c2_21686V3.1">
    <property type="protein sequence ID" value="Pp3c2_21686V3.1"/>
    <property type="gene ID" value="Pp3c2_21686"/>
</dbReference>
<dbReference type="EMBL" id="ABEU02000002">
    <property type="protein sequence ID" value="PNR60252.1"/>
    <property type="molecule type" value="Genomic_DNA"/>
</dbReference>
<name>A0A2K1L2K2_PHYPA</name>
<reference evidence="3" key="3">
    <citation type="submission" date="2020-12" db="UniProtKB">
        <authorList>
            <consortium name="EnsemblPlants"/>
        </authorList>
    </citation>
    <scope>IDENTIFICATION</scope>
</reference>
<sequence>MVQPRLSGDASKYWLRSRSARKNGGENLVFVDHIQNIFNGSLARSSAKKEEGTSAAAIPTTTSTNQYSLSGSSTAPTIRKSTRLFEKRVALLPGRHRVGPQYWLRPRLRGGKRSLLVSVKSLYLSEQQDLKDGDKKIKPCSGCCQPTPHSRKSARLIEKHAASLIGCRAGRAHKRRRKGSQFKRKKKRVCWLYLGAPWLGGCHNLKMPLHERRTGLRVDSDSGCKGTLNCC</sequence>